<evidence type="ECO:0000313" key="4">
    <source>
        <dbReference type="EMBL" id="MFC6042348.1"/>
    </source>
</evidence>
<dbReference type="EMBL" id="JBHSRJ010000002">
    <property type="protein sequence ID" value="MFC6042348.1"/>
    <property type="molecule type" value="Genomic_DNA"/>
</dbReference>
<gene>
    <name evidence="4" type="ORF">ACFPYL_04665</name>
</gene>
<keyword evidence="3" id="KW-1133">Transmembrane helix</keyword>
<comment type="caution">
    <text evidence="4">The sequence shown here is derived from an EMBL/GenBank/DDBJ whole genome shotgun (WGS) entry which is preliminary data.</text>
</comment>
<keyword evidence="2 3" id="KW-0472">Membrane</keyword>
<evidence type="ECO:0000256" key="2">
    <source>
        <dbReference type="ARBA" id="ARBA00023136"/>
    </source>
</evidence>
<organism evidence="4 5">
    <name type="scientific">Nocardioides hankookensis</name>
    <dbReference type="NCBI Taxonomy" id="443157"/>
    <lineage>
        <taxon>Bacteria</taxon>
        <taxon>Bacillati</taxon>
        <taxon>Actinomycetota</taxon>
        <taxon>Actinomycetes</taxon>
        <taxon>Propionibacteriales</taxon>
        <taxon>Nocardioidaceae</taxon>
        <taxon>Nocardioides</taxon>
    </lineage>
</organism>
<dbReference type="PANTHER" id="PTHR37042">
    <property type="entry name" value="OUTER MEMBRANE PROTEIN RV1973"/>
    <property type="match status" value="1"/>
</dbReference>
<evidence type="ECO:0000313" key="5">
    <source>
        <dbReference type="Proteomes" id="UP001596135"/>
    </source>
</evidence>
<dbReference type="Proteomes" id="UP001596135">
    <property type="component" value="Unassembled WGS sequence"/>
</dbReference>
<comment type="subcellular location">
    <subcellularLocation>
        <location evidence="1">Membrane</location>
    </subcellularLocation>
</comment>
<dbReference type="RefSeq" id="WP_379150890.1">
    <property type="nucleotide sequence ID" value="NZ_JBHSRJ010000002.1"/>
</dbReference>
<protein>
    <recommendedName>
        <fullName evidence="6">Mce-associated membrane protein</fullName>
    </recommendedName>
</protein>
<reference evidence="5" key="1">
    <citation type="journal article" date="2019" name="Int. J. Syst. Evol. Microbiol.">
        <title>The Global Catalogue of Microorganisms (GCM) 10K type strain sequencing project: providing services to taxonomists for standard genome sequencing and annotation.</title>
        <authorList>
            <consortium name="The Broad Institute Genomics Platform"/>
            <consortium name="The Broad Institute Genome Sequencing Center for Infectious Disease"/>
            <person name="Wu L."/>
            <person name="Ma J."/>
        </authorList>
    </citation>
    <scope>NUCLEOTIDE SEQUENCE [LARGE SCALE GENOMIC DNA]</scope>
    <source>
        <strain evidence="5">CCUG 54522</strain>
    </source>
</reference>
<keyword evidence="5" id="KW-1185">Reference proteome</keyword>
<name>A0ABW1LGU7_9ACTN</name>
<keyword evidence="3" id="KW-0812">Transmembrane</keyword>
<dbReference type="PANTHER" id="PTHR37042:SF4">
    <property type="entry name" value="OUTER MEMBRANE PROTEIN RV1973"/>
    <property type="match status" value="1"/>
</dbReference>
<evidence type="ECO:0008006" key="6">
    <source>
        <dbReference type="Google" id="ProtNLM"/>
    </source>
</evidence>
<accession>A0ABW1LGU7</accession>
<proteinExistence type="predicted"/>
<feature type="transmembrane region" description="Helical" evidence="3">
    <location>
        <begin position="21"/>
        <end position="43"/>
    </location>
</feature>
<evidence type="ECO:0000256" key="3">
    <source>
        <dbReference type="SAM" id="Phobius"/>
    </source>
</evidence>
<evidence type="ECO:0000256" key="1">
    <source>
        <dbReference type="ARBA" id="ARBA00004370"/>
    </source>
</evidence>
<sequence>MTAAEPVTEEPTGAPNGRFRLVLLGVLVLALLASAGVLVWLLAQRQGDAGGAQSERDAVLRQTEQFVLRLNTYGPDDLDAQGHLPGYQKQVAAVITPKFAADFEKSGLPIAEQTVAQAGYARAVKVLGTGVESVDADSAKVIVAATFTGSYPDPQHPKDAAKRVDSDADVLRWEVDLVRSGDEWLVDDYAPVKTEDGQ</sequence>